<dbReference type="Gene3D" id="3.40.980.10">
    <property type="entry name" value="MoaB/Mog-like domain"/>
    <property type="match status" value="1"/>
</dbReference>
<evidence type="ECO:0000313" key="3">
    <source>
        <dbReference type="EMBL" id="ALP92732.1"/>
    </source>
</evidence>
<dbReference type="SUPFAM" id="SSF142433">
    <property type="entry name" value="CinA-like"/>
    <property type="match status" value="1"/>
</dbReference>
<keyword evidence="4" id="KW-1185">Reference proteome</keyword>
<dbReference type="PATRIC" id="fig|1297617.4.peg.341"/>
<dbReference type="AlphaFoldDB" id="A0A0S2W055"/>
<organism evidence="3 4">
    <name type="scientific">Intestinimonas butyriciproducens</name>
    <dbReference type="NCBI Taxonomy" id="1297617"/>
    <lineage>
        <taxon>Bacteria</taxon>
        <taxon>Bacillati</taxon>
        <taxon>Bacillota</taxon>
        <taxon>Clostridia</taxon>
        <taxon>Eubacteriales</taxon>
        <taxon>Intestinimonas</taxon>
    </lineage>
</organism>
<dbReference type="SMART" id="SM00852">
    <property type="entry name" value="MoCF_biosynth"/>
    <property type="match status" value="1"/>
</dbReference>
<dbReference type="STRING" id="1297617.IB211_00337"/>
<evidence type="ECO:0000313" key="4">
    <source>
        <dbReference type="Proteomes" id="UP000064844"/>
    </source>
</evidence>
<dbReference type="NCBIfam" id="TIGR00199">
    <property type="entry name" value="PncC_domain"/>
    <property type="match status" value="1"/>
</dbReference>
<name>A0A0S2W055_9FIRM</name>
<dbReference type="InterPro" id="IPR036653">
    <property type="entry name" value="CinA-like_C"/>
</dbReference>
<dbReference type="CDD" id="cd00885">
    <property type="entry name" value="cinA"/>
    <property type="match status" value="1"/>
</dbReference>
<feature type="domain" description="MoaB/Mog" evidence="2">
    <location>
        <begin position="6"/>
        <end position="174"/>
    </location>
</feature>
<evidence type="ECO:0000256" key="1">
    <source>
        <dbReference type="HAMAP-Rule" id="MF_00226"/>
    </source>
</evidence>
<dbReference type="NCBIfam" id="TIGR00177">
    <property type="entry name" value="molyb_syn"/>
    <property type="match status" value="1"/>
</dbReference>
<accession>A0A0S2W055</accession>
<dbReference type="Pfam" id="PF02464">
    <property type="entry name" value="CinA"/>
    <property type="match status" value="1"/>
</dbReference>
<dbReference type="RefSeq" id="WP_058116898.1">
    <property type="nucleotide sequence ID" value="NZ_CP011307.1"/>
</dbReference>
<dbReference type="InterPro" id="IPR050101">
    <property type="entry name" value="CinA"/>
</dbReference>
<evidence type="ECO:0000259" key="2">
    <source>
        <dbReference type="SMART" id="SM00852"/>
    </source>
</evidence>
<comment type="similarity">
    <text evidence="1">Belongs to the CinA family.</text>
</comment>
<dbReference type="InterPro" id="IPR008136">
    <property type="entry name" value="CinA_C"/>
</dbReference>
<dbReference type="Pfam" id="PF18146">
    <property type="entry name" value="CinA_KH"/>
    <property type="match status" value="1"/>
</dbReference>
<protein>
    <recommendedName>
        <fullName evidence="1">Putative competence-damage inducible protein</fullName>
    </recommendedName>
</protein>
<dbReference type="Gene3D" id="3.90.950.20">
    <property type="entry name" value="CinA-like"/>
    <property type="match status" value="1"/>
</dbReference>
<dbReference type="KEGG" id="ibu:IB211_00337"/>
<dbReference type="eggNOG" id="COG1546">
    <property type="taxonomic scope" value="Bacteria"/>
</dbReference>
<dbReference type="PANTHER" id="PTHR13939">
    <property type="entry name" value="NICOTINAMIDE-NUCLEOTIDE AMIDOHYDROLASE PNCC"/>
    <property type="match status" value="1"/>
</dbReference>
<dbReference type="Proteomes" id="UP000064844">
    <property type="component" value="Chromosome"/>
</dbReference>
<gene>
    <name evidence="1" type="primary">cinA</name>
    <name evidence="3" type="ORF">IB211_00337</name>
</gene>
<dbReference type="PIRSF" id="PIRSF006728">
    <property type="entry name" value="CinA"/>
    <property type="match status" value="1"/>
</dbReference>
<sequence>MSHIAELIAVGTELLLGNIANTDAQMISQGLSELGIHVYYHTVVGDNPARLRSAVEIARRRADILITTGGLGPTCDDLTKQTLAQVFGRELVFDEPSAQRIRSYFQRLHPDRPMTENNLQQAMLPEGCTIFANDWGTAPGCAFEAEGVRVIMLPGPPRECRAMFTHRALPYLRALADGTIVSRTLKIFGMGESSVEALLRERMNAMTNPTLAPYAKEGEMELRITAKAPTEAEARDLIAPVEEELRDLLGDVIYGADVKSLEEVAFALMEAQGLTFGTAESCTGGLVAKRMTDLPGASAVLKGGVVSYTDEVKHNVLGVPQALLDQYGAVSPQVAEAMARGARRVLGCSLAVSTTGVAGPDPDDRGNPVGLVYVALAGAEFCHVQELHLGRGRAMVRSRASLHALDLVRRYLTGRPWAE</sequence>
<dbReference type="EMBL" id="CP011307">
    <property type="protein sequence ID" value="ALP92732.1"/>
    <property type="molecule type" value="Genomic_DNA"/>
</dbReference>
<reference evidence="3 4" key="1">
    <citation type="journal article" date="2015" name="Nat. Commun.">
        <title>Production of butyrate from lysine and the Amadori product fructoselysine by a human gut commensal.</title>
        <authorList>
            <person name="Bui T.P."/>
            <person name="Ritari J."/>
            <person name="Boeren S."/>
            <person name="de Waard P."/>
            <person name="Plugge C.M."/>
            <person name="de Vos W.M."/>
        </authorList>
    </citation>
    <scope>NUCLEOTIDE SEQUENCE [LARGE SCALE GENOMIC DNA]</scope>
    <source>
        <strain evidence="3 4">AF211</strain>
    </source>
</reference>
<dbReference type="Gene3D" id="3.30.70.2860">
    <property type="match status" value="1"/>
</dbReference>
<dbReference type="InterPro" id="IPR001453">
    <property type="entry name" value="MoaB/Mog_dom"/>
</dbReference>
<dbReference type="PANTHER" id="PTHR13939:SF0">
    <property type="entry name" value="NMN AMIDOHYDROLASE-LIKE PROTEIN YFAY"/>
    <property type="match status" value="1"/>
</dbReference>
<dbReference type="NCBIfam" id="NF001813">
    <property type="entry name" value="PRK00549.1"/>
    <property type="match status" value="1"/>
</dbReference>
<dbReference type="Pfam" id="PF00994">
    <property type="entry name" value="MoCF_biosynth"/>
    <property type="match status" value="1"/>
</dbReference>
<dbReference type="SUPFAM" id="SSF53218">
    <property type="entry name" value="Molybdenum cofactor biosynthesis proteins"/>
    <property type="match status" value="1"/>
</dbReference>
<dbReference type="NCBIfam" id="TIGR00200">
    <property type="entry name" value="cinA_nterm"/>
    <property type="match status" value="1"/>
</dbReference>
<proteinExistence type="inferred from homology"/>
<dbReference type="InterPro" id="IPR008135">
    <property type="entry name" value="Competence-induced_CinA"/>
</dbReference>
<dbReference type="eggNOG" id="COG1058">
    <property type="taxonomic scope" value="Bacteria"/>
</dbReference>
<dbReference type="HAMAP" id="MF_00226_B">
    <property type="entry name" value="CinA_B"/>
    <property type="match status" value="1"/>
</dbReference>
<dbReference type="InterPro" id="IPR041424">
    <property type="entry name" value="CinA_KH"/>
</dbReference>
<reference evidence="4" key="2">
    <citation type="submission" date="2015-04" db="EMBL/GenBank/DDBJ databases">
        <title>A butyrogenic pathway from the amino acid lysine in a human gut commensal.</title>
        <authorList>
            <person name="de Vos W.M."/>
            <person name="Bui N.T.P."/>
            <person name="Plugge C.M."/>
            <person name="Ritari J."/>
        </authorList>
    </citation>
    <scope>NUCLEOTIDE SEQUENCE [LARGE SCALE GENOMIC DNA]</scope>
    <source>
        <strain evidence="4">AF211</strain>
    </source>
</reference>
<dbReference type="InterPro" id="IPR036425">
    <property type="entry name" value="MoaB/Mog-like_dom_sf"/>
</dbReference>